<dbReference type="GO" id="GO:0008270">
    <property type="term" value="F:zinc ion binding"/>
    <property type="evidence" value="ECO:0007669"/>
    <property type="project" value="InterPro"/>
</dbReference>
<keyword evidence="8" id="KW-1133">Transmembrane helix</keyword>
<keyword evidence="4" id="KW-0238">DNA-binding</keyword>
<dbReference type="Pfam" id="PF04082">
    <property type="entry name" value="Fungal_trans"/>
    <property type="match status" value="1"/>
</dbReference>
<dbReference type="PROSITE" id="PS00463">
    <property type="entry name" value="ZN2_CY6_FUNGAL_1"/>
    <property type="match status" value="1"/>
</dbReference>
<name>A0A9P8RMY8_9PEZI</name>
<feature type="transmembrane region" description="Helical" evidence="8">
    <location>
        <begin position="496"/>
        <end position="515"/>
    </location>
</feature>
<dbReference type="OrthoDB" id="4756569at2759"/>
<evidence type="ECO:0000313" key="10">
    <source>
        <dbReference type="EMBL" id="KAH6646395.1"/>
    </source>
</evidence>
<dbReference type="GO" id="GO:0000981">
    <property type="term" value="F:DNA-binding transcription factor activity, RNA polymerase II-specific"/>
    <property type="evidence" value="ECO:0007669"/>
    <property type="project" value="InterPro"/>
</dbReference>
<dbReference type="GO" id="GO:0006351">
    <property type="term" value="P:DNA-templated transcription"/>
    <property type="evidence" value="ECO:0007669"/>
    <property type="project" value="InterPro"/>
</dbReference>
<dbReference type="PANTHER" id="PTHR46910:SF37">
    <property type="entry name" value="ZN(II)2CYS6 TRANSCRIPTION FACTOR (EUROFUNG)"/>
    <property type="match status" value="1"/>
</dbReference>
<dbReference type="SMART" id="SM00906">
    <property type="entry name" value="Fungal_trans"/>
    <property type="match status" value="1"/>
</dbReference>
<dbReference type="Proteomes" id="UP000758603">
    <property type="component" value="Unassembled WGS sequence"/>
</dbReference>
<dbReference type="CDD" id="cd00067">
    <property type="entry name" value="GAL4"/>
    <property type="match status" value="1"/>
</dbReference>
<dbReference type="GO" id="GO:0005634">
    <property type="term" value="C:nucleus"/>
    <property type="evidence" value="ECO:0007669"/>
    <property type="project" value="UniProtKB-SubCell"/>
</dbReference>
<organism evidence="10 11">
    <name type="scientific">Truncatella angustata</name>
    <dbReference type="NCBI Taxonomy" id="152316"/>
    <lineage>
        <taxon>Eukaryota</taxon>
        <taxon>Fungi</taxon>
        <taxon>Dikarya</taxon>
        <taxon>Ascomycota</taxon>
        <taxon>Pezizomycotina</taxon>
        <taxon>Sordariomycetes</taxon>
        <taxon>Xylariomycetidae</taxon>
        <taxon>Amphisphaeriales</taxon>
        <taxon>Sporocadaceae</taxon>
        <taxon>Truncatella</taxon>
    </lineage>
</organism>
<protein>
    <recommendedName>
        <fullName evidence="9">Zn(2)-C6 fungal-type domain-containing protein</fullName>
    </recommendedName>
</protein>
<evidence type="ECO:0000256" key="8">
    <source>
        <dbReference type="SAM" id="Phobius"/>
    </source>
</evidence>
<proteinExistence type="predicted"/>
<feature type="domain" description="Zn(2)-C6 fungal-type" evidence="9">
    <location>
        <begin position="13"/>
        <end position="49"/>
    </location>
</feature>
<dbReference type="RefSeq" id="XP_045952909.1">
    <property type="nucleotide sequence ID" value="XM_046104130.1"/>
</dbReference>
<evidence type="ECO:0000313" key="11">
    <source>
        <dbReference type="Proteomes" id="UP000758603"/>
    </source>
</evidence>
<keyword evidence="2" id="KW-0479">Metal-binding</keyword>
<dbReference type="PROSITE" id="PS50048">
    <property type="entry name" value="ZN2_CY6_FUNGAL_2"/>
    <property type="match status" value="1"/>
</dbReference>
<evidence type="ECO:0000256" key="2">
    <source>
        <dbReference type="ARBA" id="ARBA00022723"/>
    </source>
</evidence>
<keyword evidence="5" id="KW-0804">Transcription</keyword>
<keyword evidence="8" id="KW-0472">Membrane</keyword>
<dbReference type="InterPro" id="IPR050987">
    <property type="entry name" value="AtrR-like"/>
</dbReference>
<dbReference type="Gene3D" id="4.10.240.10">
    <property type="entry name" value="Zn(2)-C6 fungal-type DNA-binding domain"/>
    <property type="match status" value="1"/>
</dbReference>
<evidence type="ECO:0000256" key="7">
    <source>
        <dbReference type="SAM" id="MobiDB-lite"/>
    </source>
</evidence>
<accession>A0A9P8RMY8</accession>
<dbReference type="InterPro" id="IPR036864">
    <property type="entry name" value="Zn2-C6_fun-type_DNA-bd_sf"/>
</dbReference>
<dbReference type="InterPro" id="IPR001138">
    <property type="entry name" value="Zn2Cys6_DnaBD"/>
</dbReference>
<keyword evidence="3" id="KW-0805">Transcription regulation</keyword>
<evidence type="ECO:0000256" key="4">
    <source>
        <dbReference type="ARBA" id="ARBA00023125"/>
    </source>
</evidence>
<dbReference type="PANTHER" id="PTHR46910">
    <property type="entry name" value="TRANSCRIPTION FACTOR PDR1"/>
    <property type="match status" value="1"/>
</dbReference>
<feature type="compositionally biased region" description="Polar residues" evidence="7">
    <location>
        <begin position="613"/>
        <end position="624"/>
    </location>
</feature>
<evidence type="ECO:0000256" key="1">
    <source>
        <dbReference type="ARBA" id="ARBA00004123"/>
    </source>
</evidence>
<reference evidence="10" key="1">
    <citation type="journal article" date="2021" name="Nat. Commun.">
        <title>Genetic determinants of endophytism in the Arabidopsis root mycobiome.</title>
        <authorList>
            <person name="Mesny F."/>
            <person name="Miyauchi S."/>
            <person name="Thiergart T."/>
            <person name="Pickel B."/>
            <person name="Atanasova L."/>
            <person name="Karlsson M."/>
            <person name="Huettel B."/>
            <person name="Barry K.W."/>
            <person name="Haridas S."/>
            <person name="Chen C."/>
            <person name="Bauer D."/>
            <person name="Andreopoulos W."/>
            <person name="Pangilinan J."/>
            <person name="LaButti K."/>
            <person name="Riley R."/>
            <person name="Lipzen A."/>
            <person name="Clum A."/>
            <person name="Drula E."/>
            <person name="Henrissat B."/>
            <person name="Kohler A."/>
            <person name="Grigoriev I.V."/>
            <person name="Martin F.M."/>
            <person name="Hacquard S."/>
        </authorList>
    </citation>
    <scope>NUCLEOTIDE SEQUENCE</scope>
    <source>
        <strain evidence="10">MPI-SDFR-AT-0073</strain>
    </source>
</reference>
<evidence type="ECO:0000256" key="3">
    <source>
        <dbReference type="ARBA" id="ARBA00023015"/>
    </source>
</evidence>
<gene>
    <name evidence="10" type="ORF">BKA67DRAFT_584174</name>
</gene>
<evidence type="ECO:0000259" key="9">
    <source>
        <dbReference type="PROSITE" id="PS50048"/>
    </source>
</evidence>
<keyword evidence="8" id="KW-0812">Transmembrane</keyword>
<feature type="region of interest" description="Disordered" evidence="7">
    <location>
        <begin position="600"/>
        <end position="634"/>
    </location>
</feature>
<dbReference type="GeneID" id="70133021"/>
<sequence>MEITMRTATLNKSCDQCRIRKVRCLLPSAPTDSPVVCTNCHKRKEICHFSVLNRRLRTNRTTRLTPSSADSASLEPTRTGRLPSCLIDHLLQERSAELELYDEFSVLKAHDRRVTSSGLAFFSNYKVEGLVQRIGNPRLRELVNEVDGALRFRLLKRADVQLATLRGVQYEALVTSDEAVVYIQEYHVRVHAMFPFLDWEDFQRKALSPDSSTLLEKCSSFAALYHTVLALGCQYRGMGSFEPKTGKAWGLFAVALGHLPDIRRTGDSLTALQALIAMSIFAMNACYLQVNHTLLSEATRLALRLRYHKSAIDERQSISQRTFWIIFQMEKHDSFQARTASLIADYDVGCPIPSVPESIFGTYDWFYSSIRFARLLSIAYELLFSLTASSKPAPSQLLVVDQVQTSLEQWRQSVPIQFRPQEAVHIPSFTDPKTKQAALSTHYYYYHLLMALERLTLHLEEGRGTRQQTSQRKLMKAAQAVIELTRFIEIEPYTPVFILAIMPLSSLFILFDFVIHNPRHPDTRANIVLLDVVSGHFSLLEHTSNGLLPGSHLSEFVYIAKQYLQNLPESAADGMSIHEENREDWSGSNNNMQRVSDAQARNNDLNEMRIRTPENNMSSETLHSSPLDRSAESTSFGPMAGMDFGSLFNWSVSDTDGFNEYTFEQLLEDSLHQ</sequence>
<comment type="subcellular location">
    <subcellularLocation>
        <location evidence="1">Nucleus</location>
    </subcellularLocation>
</comment>
<dbReference type="AlphaFoldDB" id="A0A9P8RMY8"/>
<dbReference type="EMBL" id="JAGPXC010000010">
    <property type="protein sequence ID" value="KAH6646395.1"/>
    <property type="molecule type" value="Genomic_DNA"/>
</dbReference>
<dbReference type="GO" id="GO:0003677">
    <property type="term" value="F:DNA binding"/>
    <property type="evidence" value="ECO:0007669"/>
    <property type="project" value="UniProtKB-KW"/>
</dbReference>
<comment type="caution">
    <text evidence="10">The sequence shown here is derived from an EMBL/GenBank/DDBJ whole genome shotgun (WGS) entry which is preliminary data.</text>
</comment>
<keyword evidence="6" id="KW-0539">Nucleus</keyword>
<dbReference type="InterPro" id="IPR007219">
    <property type="entry name" value="XnlR_reg_dom"/>
</dbReference>
<dbReference type="SUPFAM" id="SSF57701">
    <property type="entry name" value="Zn2/Cys6 DNA-binding domain"/>
    <property type="match status" value="1"/>
</dbReference>
<evidence type="ECO:0000256" key="5">
    <source>
        <dbReference type="ARBA" id="ARBA00023163"/>
    </source>
</evidence>
<keyword evidence="11" id="KW-1185">Reference proteome</keyword>
<dbReference type="CDD" id="cd12148">
    <property type="entry name" value="fungal_TF_MHR"/>
    <property type="match status" value="1"/>
</dbReference>
<evidence type="ECO:0000256" key="6">
    <source>
        <dbReference type="ARBA" id="ARBA00023242"/>
    </source>
</evidence>